<dbReference type="InterPro" id="IPR053202">
    <property type="entry name" value="EGF_Rcpt_Signaling_Reg"/>
</dbReference>
<dbReference type="InterPro" id="IPR006342">
    <property type="entry name" value="FkbM_mtfrase"/>
</dbReference>
<dbReference type="NCBIfam" id="TIGR01444">
    <property type="entry name" value="fkbM_fam"/>
    <property type="match status" value="1"/>
</dbReference>
<dbReference type="GO" id="GO:0005886">
    <property type="term" value="C:plasma membrane"/>
    <property type="evidence" value="ECO:0007669"/>
    <property type="project" value="TreeGrafter"/>
</dbReference>
<sequence length="253" mass="29540">MKRIRKRIKEFLRRHGLWGFTSSIWYFRRNLINPPLGSLNNILDKYLTSKNNAFFIQIGSNDGSANDPLVGLIKKYNLAGILVEPMDDLFNKLRTNYAGQSGLIFENSAITADFDGQRDFYYLQASPEKMASWPVWYTQLGSFMPEIIERHECRIPDIKEYITSRKISCLTFKSLVNKHNIKRINLLCIDTEGYDFEILKTVDLSTLKPDIVIYEPIHLKDREYAKCNKLLKNHGYMLYWDSPNIIATRNNIL</sequence>
<dbReference type="AlphaFoldDB" id="A0A1F8EGR9"/>
<dbReference type="InterPro" id="IPR029063">
    <property type="entry name" value="SAM-dependent_MTases_sf"/>
</dbReference>
<dbReference type="GO" id="GO:0016197">
    <property type="term" value="P:endosomal transport"/>
    <property type="evidence" value="ECO:0007669"/>
    <property type="project" value="TreeGrafter"/>
</dbReference>
<protein>
    <recommendedName>
        <fullName evidence="1">Methyltransferase FkbM domain-containing protein</fullName>
    </recommendedName>
</protein>
<dbReference type="PANTHER" id="PTHR34009:SF2">
    <property type="entry name" value="PROTEIN STAR"/>
    <property type="match status" value="1"/>
</dbReference>
<comment type="caution">
    <text evidence="2">The sequence shown here is derived from an EMBL/GenBank/DDBJ whole genome shotgun (WGS) entry which is preliminary data.</text>
</comment>
<reference evidence="2 3" key="1">
    <citation type="journal article" date="2016" name="Nat. Commun.">
        <title>Thousands of microbial genomes shed light on interconnected biogeochemical processes in an aquifer system.</title>
        <authorList>
            <person name="Anantharaman K."/>
            <person name="Brown C.T."/>
            <person name="Hug L.A."/>
            <person name="Sharon I."/>
            <person name="Castelle C.J."/>
            <person name="Probst A.J."/>
            <person name="Thomas B.C."/>
            <person name="Singh A."/>
            <person name="Wilkins M.J."/>
            <person name="Karaoz U."/>
            <person name="Brodie E.L."/>
            <person name="Williams K.H."/>
            <person name="Hubbard S.S."/>
            <person name="Banfield J.F."/>
        </authorList>
    </citation>
    <scope>NUCLEOTIDE SEQUENCE [LARGE SCALE GENOMIC DNA]</scope>
</reference>
<dbReference type="PANTHER" id="PTHR34009">
    <property type="entry name" value="PROTEIN STAR"/>
    <property type="match status" value="1"/>
</dbReference>
<evidence type="ECO:0000313" key="2">
    <source>
        <dbReference type="EMBL" id="OGM99549.1"/>
    </source>
</evidence>
<dbReference type="Proteomes" id="UP000177594">
    <property type="component" value="Unassembled WGS sequence"/>
</dbReference>
<evidence type="ECO:0000259" key="1">
    <source>
        <dbReference type="Pfam" id="PF05050"/>
    </source>
</evidence>
<dbReference type="GO" id="GO:0006888">
    <property type="term" value="P:endoplasmic reticulum to Golgi vesicle-mediated transport"/>
    <property type="evidence" value="ECO:0007669"/>
    <property type="project" value="TreeGrafter"/>
</dbReference>
<dbReference type="Gene3D" id="3.40.50.150">
    <property type="entry name" value="Vaccinia Virus protein VP39"/>
    <property type="match status" value="1"/>
</dbReference>
<dbReference type="Pfam" id="PF05050">
    <property type="entry name" value="Methyltransf_21"/>
    <property type="match status" value="1"/>
</dbReference>
<dbReference type="GO" id="GO:0005737">
    <property type="term" value="C:cytoplasm"/>
    <property type="evidence" value="ECO:0007669"/>
    <property type="project" value="GOC"/>
</dbReference>
<proteinExistence type="predicted"/>
<evidence type="ECO:0000313" key="3">
    <source>
        <dbReference type="Proteomes" id="UP000177594"/>
    </source>
</evidence>
<name>A0A1F8EGR9_9BACT</name>
<feature type="domain" description="Methyltransferase FkbM" evidence="1">
    <location>
        <begin position="57"/>
        <end position="236"/>
    </location>
</feature>
<dbReference type="SUPFAM" id="SSF53335">
    <property type="entry name" value="S-adenosyl-L-methionine-dependent methyltransferases"/>
    <property type="match status" value="1"/>
</dbReference>
<dbReference type="EMBL" id="MGIZ01000016">
    <property type="protein sequence ID" value="OGM99549.1"/>
    <property type="molecule type" value="Genomic_DNA"/>
</dbReference>
<accession>A0A1F8EGR9</accession>
<gene>
    <name evidence="2" type="ORF">A2817_01175</name>
</gene>
<organism evidence="2 3">
    <name type="scientific">Candidatus Yanofskybacteria bacterium RIFCSPHIGHO2_01_FULL_39_8b</name>
    <dbReference type="NCBI Taxonomy" id="1802659"/>
    <lineage>
        <taxon>Bacteria</taxon>
        <taxon>Candidatus Yanofskyibacteriota</taxon>
    </lineage>
</organism>